<dbReference type="OrthoDB" id="1424221at2"/>
<evidence type="ECO:0000256" key="1">
    <source>
        <dbReference type="SAM" id="SignalP"/>
    </source>
</evidence>
<comment type="caution">
    <text evidence="2">The sequence shown here is derived from an EMBL/GenBank/DDBJ whole genome shotgun (WGS) entry which is preliminary data.</text>
</comment>
<feature type="chain" id="PRO_5021321974" evidence="1">
    <location>
        <begin position="20"/>
        <end position="253"/>
    </location>
</feature>
<gene>
    <name evidence="2" type="ORF">E2488_07815</name>
</gene>
<accession>A0A4Y8AUA2</accession>
<reference evidence="2 3" key="1">
    <citation type="journal article" date="2011" name="J. Microbiol.">
        <title>Gramella jeungdoensis sp. nov., isolated from a solar saltern in Korea.</title>
        <authorList>
            <person name="Joung Y."/>
            <person name="Kim H."/>
            <person name="Jang T."/>
            <person name="Ahn T.S."/>
            <person name="Joh K."/>
        </authorList>
    </citation>
    <scope>NUCLEOTIDE SEQUENCE [LARGE SCALE GENOMIC DNA]</scope>
    <source>
        <strain evidence="2 3">KCTC 23123</strain>
    </source>
</reference>
<organism evidence="2 3">
    <name type="scientific">Gramella jeungdoensis</name>
    <dbReference type="NCBI Taxonomy" id="708091"/>
    <lineage>
        <taxon>Bacteria</taxon>
        <taxon>Pseudomonadati</taxon>
        <taxon>Bacteroidota</taxon>
        <taxon>Flavobacteriia</taxon>
        <taxon>Flavobacteriales</taxon>
        <taxon>Flavobacteriaceae</taxon>
        <taxon>Christiangramia</taxon>
    </lineage>
</organism>
<dbReference type="AlphaFoldDB" id="A0A4Y8AUA2"/>
<keyword evidence="1" id="KW-0732">Signal</keyword>
<evidence type="ECO:0000313" key="2">
    <source>
        <dbReference type="EMBL" id="TEW75408.1"/>
    </source>
</evidence>
<protein>
    <submittedName>
        <fullName evidence="2">Uncharacterized protein</fullName>
    </submittedName>
</protein>
<dbReference type="Proteomes" id="UP000298517">
    <property type="component" value="Unassembled WGS sequence"/>
</dbReference>
<dbReference type="EMBL" id="SNQI01000002">
    <property type="protein sequence ID" value="TEW75408.1"/>
    <property type="molecule type" value="Genomic_DNA"/>
</dbReference>
<sequence>MKKLLLFSMILVLSSSIYAQRNNNASYWNTWEYTAKDGMQKDFEKAAAKKTAMFNKTPETAIMTYKIITGPDSGSYLRVEANKSPADYDLDRSAEGDYWNQNVAKFIAKDRGQVRYEALKNGSYDPNPENTSPSKYVSRTIFNIKADKILHFRRAMYRISKVAEKREWKTTRTLFRVVSGGNRNQFILATGFNTYKRADEPEMETTTKEDYDELFGWGSWDEDWKNFDASIEYWGEQKDMLILVPEMSTGMMN</sequence>
<feature type="signal peptide" evidence="1">
    <location>
        <begin position="1"/>
        <end position="19"/>
    </location>
</feature>
<name>A0A4Y8AUA2_9FLAO</name>
<proteinExistence type="predicted"/>
<evidence type="ECO:0000313" key="3">
    <source>
        <dbReference type="Proteomes" id="UP000298517"/>
    </source>
</evidence>
<keyword evidence="3" id="KW-1185">Reference proteome</keyword>
<dbReference type="RefSeq" id="WP_134247778.1">
    <property type="nucleotide sequence ID" value="NZ_SNQI01000002.1"/>
</dbReference>